<sequence>MKTIKSSIIATLALAATSTLATYGDTLTLNSGESIQGSFVHADQQHFSFTANNETQPKQYRSDQVESLSLSKPSPAQPSTTVTTELSKQQLPSGTPLLIRTAEALSTERHQTGKRFAAVLETNVEMNGQIVLPAGSQVYGRVSNLQKARRFSGQNVLEVELTDVVVAGKRIPILTNQIGNSGTKQGADFLKKAAAGAALGAAIDDDSSQGARDGAAIGAVASARKDAPIAIPAGTLLEFTLTHSISVE</sequence>
<feature type="region of interest" description="Disordered" evidence="1">
    <location>
        <begin position="54"/>
        <end position="90"/>
    </location>
</feature>
<name>A0A934RWL5_9BACT</name>
<dbReference type="EMBL" id="JAENIL010000012">
    <property type="protein sequence ID" value="MBK1876825.1"/>
    <property type="molecule type" value="Genomic_DNA"/>
</dbReference>
<feature type="signal peptide" evidence="2">
    <location>
        <begin position="1"/>
        <end position="21"/>
    </location>
</feature>
<reference evidence="3" key="1">
    <citation type="submission" date="2021-01" db="EMBL/GenBank/DDBJ databases">
        <title>Modified the classification status of verrucomicrobia.</title>
        <authorList>
            <person name="Feng X."/>
        </authorList>
    </citation>
    <scope>NUCLEOTIDE SEQUENCE</scope>
    <source>
        <strain evidence="3">KCTC 13126</strain>
    </source>
</reference>
<evidence type="ECO:0000313" key="3">
    <source>
        <dbReference type="EMBL" id="MBK1876825.1"/>
    </source>
</evidence>
<evidence type="ECO:0000256" key="2">
    <source>
        <dbReference type="SAM" id="SignalP"/>
    </source>
</evidence>
<dbReference type="RefSeq" id="WP_200355039.1">
    <property type="nucleotide sequence ID" value="NZ_JAENIL010000012.1"/>
</dbReference>
<proteinExistence type="predicted"/>
<dbReference type="Proteomes" id="UP000617628">
    <property type="component" value="Unassembled WGS sequence"/>
</dbReference>
<evidence type="ECO:0000313" key="4">
    <source>
        <dbReference type="Proteomes" id="UP000617628"/>
    </source>
</evidence>
<dbReference type="AlphaFoldDB" id="A0A934RWL5"/>
<keyword evidence="2" id="KW-0732">Signal</keyword>
<comment type="caution">
    <text evidence="3">The sequence shown here is derived from an EMBL/GenBank/DDBJ whole genome shotgun (WGS) entry which is preliminary data.</text>
</comment>
<feature type="compositionally biased region" description="Polar residues" evidence="1">
    <location>
        <begin position="65"/>
        <end position="90"/>
    </location>
</feature>
<protein>
    <submittedName>
        <fullName evidence="3">Uncharacterized protein</fullName>
    </submittedName>
</protein>
<feature type="chain" id="PRO_5037509189" evidence="2">
    <location>
        <begin position="22"/>
        <end position="248"/>
    </location>
</feature>
<keyword evidence="4" id="KW-1185">Reference proteome</keyword>
<evidence type="ECO:0000256" key="1">
    <source>
        <dbReference type="SAM" id="MobiDB-lite"/>
    </source>
</evidence>
<organism evidence="3 4">
    <name type="scientific">Pelagicoccus mobilis</name>
    <dbReference type="NCBI Taxonomy" id="415221"/>
    <lineage>
        <taxon>Bacteria</taxon>
        <taxon>Pseudomonadati</taxon>
        <taxon>Verrucomicrobiota</taxon>
        <taxon>Opitutia</taxon>
        <taxon>Puniceicoccales</taxon>
        <taxon>Pelagicoccaceae</taxon>
        <taxon>Pelagicoccus</taxon>
    </lineage>
</organism>
<accession>A0A934RWL5</accession>
<gene>
    <name evidence="3" type="ORF">JIN87_08100</name>
</gene>